<dbReference type="EMBL" id="JABXWD010000143">
    <property type="protein sequence ID" value="MBV6341723.1"/>
    <property type="molecule type" value="Genomic_DNA"/>
</dbReference>
<feature type="binding site" evidence="9">
    <location>
        <position position="160"/>
    </location>
    <ligand>
        <name>Zn(2+)</name>
        <dbReference type="ChEBI" id="CHEBI:29105"/>
        <label>2</label>
    </ligand>
</feature>
<dbReference type="PROSITE" id="PS00636">
    <property type="entry name" value="DNAJ_1"/>
    <property type="match status" value="1"/>
</dbReference>
<protein>
    <recommendedName>
        <fullName evidence="9">Chaperone protein DnaJ</fullName>
    </recommendedName>
</protein>
<dbReference type="NCBIfam" id="TIGR02349">
    <property type="entry name" value="DnaJ_bact"/>
    <property type="match status" value="1"/>
</dbReference>
<evidence type="ECO:0000256" key="4">
    <source>
        <dbReference type="ARBA" id="ARBA00022737"/>
    </source>
</evidence>
<dbReference type="CDD" id="cd10719">
    <property type="entry name" value="DnaJ_zf"/>
    <property type="match status" value="1"/>
</dbReference>
<name>A0ABS6S014_9BACT</name>
<comment type="function">
    <text evidence="9">Participates actively in the response to hyperosmotic and heat shock by preventing the aggregation of stress-denatured proteins and by disaggregating proteins, also in an autonomous, DnaK-independent fashion. Unfolded proteins bind initially to DnaJ; upon interaction with the DnaJ-bound protein, DnaK hydrolyzes its bound ATP, resulting in the formation of a stable complex. GrpE releases ADP from DnaK; ATP binding to DnaK triggers the release of the substrate protein, thus completing the reaction cycle. Several rounds of ATP-dependent interactions between DnaJ, DnaK and GrpE are required for fully efficient folding. Also involved, together with DnaK and GrpE, in the DNA replication of plasmids through activation of initiation proteins.</text>
</comment>
<feature type="zinc finger region" description="CR-type" evidence="10">
    <location>
        <begin position="127"/>
        <end position="205"/>
    </location>
</feature>
<comment type="caution">
    <text evidence="13">The sequence shown here is derived from an EMBL/GenBank/DDBJ whole genome shotgun (WGS) entry which is preliminary data.</text>
</comment>
<dbReference type="HAMAP" id="MF_01152">
    <property type="entry name" value="DnaJ"/>
    <property type="match status" value="1"/>
</dbReference>
<evidence type="ECO:0000256" key="5">
    <source>
        <dbReference type="ARBA" id="ARBA00022771"/>
    </source>
</evidence>
<dbReference type="NCBIfam" id="NF008035">
    <property type="entry name" value="PRK10767.1"/>
    <property type="match status" value="1"/>
</dbReference>
<evidence type="ECO:0000256" key="7">
    <source>
        <dbReference type="ARBA" id="ARBA00023016"/>
    </source>
</evidence>
<evidence type="ECO:0000313" key="13">
    <source>
        <dbReference type="EMBL" id="MBV6341723.1"/>
    </source>
</evidence>
<comment type="cofactor">
    <cofactor evidence="9">
        <name>Zn(2+)</name>
        <dbReference type="ChEBI" id="CHEBI:29105"/>
    </cofactor>
    <text evidence="9">Binds 2 Zn(2+) ions per monomer.</text>
</comment>
<keyword evidence="7 9" id="KW-0346">Stress response</keyword>
<feature type="repeat" description="CXXCXGXG motif" evidence="9">
    <location>
        <begin position="140"/>
        <end position="147"/>
    </location>
</feature>
<feature type="binding site" evidence="9">
    <location>
        <position position="182"/>
    </location>
    <ligand>
        <name>Zn(2+)</name>
        <dbReference type="ChEBI" id="CHEBI:29105"/>
        <label>2</label>
    </ligand>
</feature>
<dbReference type="PANTHER" id="PTHR43096">
    <property type="entry name" value="DNAJ HOMOLOG 1, MITOCHONDRIAL-RELATED"/>
    <property type="match status" value="1"/>
</dbReference>
<feature type="binding site" evidence="9">
    <location>
        <position position="140"/>
    </location>
    <ligand>
        <name>Zn(2+)</name>
        <dbReference type="ChEBI" id="CHEBI:29105"/>
        <label>1</label>
    </ligand>
</feature>
<evidence type="ECO:0000256" key="1">
    <source>
        <dbReference type="ARBA" id="ARBA00022490"/>
    </source>
</evidence>
<evidence type="ECO:0000313" key="14">
    <source>
        <dbReference type="Proteomes" id="UP001196980"/>
    </source>
</evidence>
<keyword evidence="6 9" id="KW-0862">Zinc</keyword>
<evidence type="ECO:0000256" key="9">
    <source>
        <dbReference type="HAMAP-Rule" id="MF_01152"/>
    </source>
</evidence>
<dbReference type="CDD" id="cd10747">
    <property type="entry name" value="DnaJ_C"/>
    <property type="match status" value="1"/>
</dbReference>
<gene>
    <name evidence="9 13" type="primary">dnaJ</name>
    <name evidence="13" type="ORF">HWQ67_09005</name>
</gene>
<feature type="repeat" description="CXXCXGXG motif" evidence="9">
    <location>
        <begin position="157"/>
        <end position="164"/>
    </location>
</feature>
<dbReference type="InterPro" id="IPR012724">
    <property type="entry name" value="DnaJ"/>
</dbReference>
<feature type="domain" description="J" evidence="11">
    <location>
        <begin position="3"/>
        <end position="68"/>
    </location>
</feature>
<feature type="binding site" evidence="9">
    <location>
        <position position="193"/>
    </location>
    <ligand>
        <name>Zn(2+)</name>
        <dbReference type="ChEBI" id="CHEBI:29105"/>
        <label>1</label>
    </ligand>
</feature>
<dbReference type="PROSITE" id="PS51188">
    <property type="entry name" value="ZF_CR"/>
    <property type="match status" value="1"/>
</dbReference>
<dbReference type="InterPro" id="IPR002939">
    <property type="entry name" value="DnaJ_C"/>
</dbReference>
<dbReference type="InterPro" id="IPR001305">
    <property type="entry name" value="HSP_DnaJ_Cys-rich_dom"/>
</dbReference>
<organism evidence="13 14">
    <name type="scientific">Candidatus Magnetobacterium casense</name>
    <dbReference type="NCBI Taxonomy" id="1455061"/>
    <lineage>
        <taxon>Bacteria</taxon>
        <taxon>Pseudomonadati</taxon>
        <taxon>Nitrospirota</taxon>
        <taxon>Thermodesulfovibrionia</taxon>
        <taxon>Thermodesulfovibrionales</taxon>
        <taxon>Candidatus Magnetobacteriaceae</taxon>
        <taxon>Candidatus Magnetobacterium</taxon>
    </lineage>
</organism>
<accession>A0ABS6S014</accession>
<comment type="similarity">
    <text evidence="9">Belongs to the DnaJ family.</text>
</comment>
<feature type="binding site" evidence="9">
    <location>
        <position position="157"/>
    </location>
    <ligand>
        <name>Zn(2+)</name>
        <dbReference type="ChEBI" id="CHEBI:29105"/>
        <label>2</label>
    </ligand>
</feature>
<keyword evidence="2 9" id="KW-0235">DNA replication</keyword>
<dbReference type="PROSITE" id="PS50076">
    <property type="entry name" value="DNAJ_2"/>
    <property type="match status" value="1"/>
</dbReference>
<keyword evidence="14" id="KW-1185">Reference proteome</keyword>
<dbReference type="RefSeq" id="WP_218252353.1">
    <property type="nucleotide sequence ID" value="NZ_JABXWD010000143.1"/>
</dbReference>
<sequence>MKDYYSILEVDRSATPDELKKAYRKMALKYHPDRNSGNKEAEERFKEINEAYSCLSDAKKRAHYDRFGTTEGIGGGAADFGFGAFTDIFDDFLGDIFGGGGQRRQRSRRGADMRYDLEITLMDAAFGVDKKISIPRMESCDKCGGSGSASGRAPQTCQQCHGSGQMRFQQGFFTVSRSCGKCGGAGVVITDPCGDCGGSGKVKKMRNLSIKIPAGVDTNTRLKMTSEGEAGERGAPPGDLYIFINVTEHPFFKRHERDIYCEIPISYPTAVLGGEIEVPTLKGVTKLKIPQSTQSGEMFKLRGEGIQRVGGGTRGDQIVKVYIDVPKKITPRQRELLDEYASIGGDEVQKTFREKLKEMFTG</sequence>
<evidence type="ECO:0000259" key="12">
    <source>
        <dbReference type="PROSITE" id="PS51188"/>
    </source>
</evidence>
<dbReference type="InterPro" id="IPR018253">
    <property type="entry name" value="DnaJ_domain_CS"/>
</dbReference>
<comment type="subunit">
    <text evidence="9">Homodimer.</text>
</comment>
<evidence type="ECO:0000256" key="10">
    <source>
        <dbReference type="PROSITE-ProRule" id="PRU00546"/>
    </source>
</evidence>
<feature type="binding site" evidence="9">
    <location>
        <position position="143"/>
    </location>
    <ligand>
        <name>Zn(2+)</name>
        <dbReference type="ChEBI" id="CHEBI:29105"/>
        <label>1</label>
    </ligand>
</feature>
<proteinExistence type="inferred from homology"/>
<feature type="binding site" evidence="9">
    <location>
        <position position="179"/>
    </location>
    <ligand>
        <name>Zn(2+)</name>
        <dbReference type="ChEBI" id="CHEBI:29105"/>
        <label>2</label>
    </ligand>
</feature>
<keyword evidence="8 9" id="KW-0143">Chaperone</keyword>
<reference evidence="13 14" key="1">
    <citation type="journal article" date="2020" name="J Geophys Res Biogeosci">
        <title>Magnetotaxis as an Adaptation to Enable Bacterial Shuttling of Microbial Sulfur and Sulfur Cycling Across Aquatic Oxic#Anoxic Interfaces.</title>
        <authorList>
            <person name="Li J."/>
            <person name="Liu P."/>
            <person name="Wang J."/>
            <person name="Roberts A.P."/>
            <person name="Pan Y."/>
        </authorList>
    </citation>
    <scope>NUCLEOTIDE SEQUENCE [LARGE SCALE GENOMIC DNA]</scope>
    <source>
        <strain evidence="13 14">MYR-1_YQ</strain>
    </source>
</reference>
<dbReference type="InterPro" id="IPR001623">
    <property type="entry name" value="DnaJ_domain"/>
</dbReference>
<keyword evidence="4 9" id="KW-0677">Repeat</keyword>
<comment type="subcellular location">
    <subcellularLocation>
        <location evidence="9">Cytoplasm</location>
    </subcellularLocation>
</comment>
<keyword evidence="5 9" id="KW-0863">Zinc-finger</keyword>
<dbReference type="Proteomes" id="UP001196980">
    <property type="component" value="Unassembled WGS sequence"/>
</dbReference>
<dbReference type="CDD" id="cd06257">
    <property type="entry name" value="DnaJ"/>
    <property type="match status" value="1"/>
</dbReference>
<dbReference type="Pfam" id="PF00684">
    <property type="entry name" value="DnaJ_CXXCXGXG"/>
    <property type="match status" value="1"/>
</dbReference>
<evidence type="ECO:0000256" key="6">
    <source>
        <dbReference type="ARBA" id="ARBA00022833"/>
    </source>
</evidence>
<evidence type="ECO:0000259" key="11">
    <source>
        <dbReference type="PROSITE" id="PS50076"/>
    </source>
</evidence>
<evidence type="ECO:0000256" key="8">
    <source>
        <dbReference type="ARBA" id="ARBA00023186"/>
    </source>
</evidence>
<feature type="binding site" evidence="9">
    <location>
        <position position="196"/>
    </location>
    <ligand>
        <name>Zn(2+)</name>
        <dbReference type="ChEBI" id="CHEBI:29105"/>
        <label>1</label>
    </ligand>
</feature>
<dbReference type="SMART" id="SM00271">
    <property type="entry name" value="DnaJ"/>
    <property type="match status" value="1"/>
</dbReference>
<dbReference type="PANTHER" id="PTHR43096:SF48">
    <property type="entry name" value="CHAPERONE PROTEIN DNAJ"/>
    <property type="match status" value="1"/>
</dbReference>
<feature type="domain" description="CR-type" evidence="12">
    <location>
        <begin position="127"/>
        <end position="205"/>
    </location>
</feature>
<comment type="domain">
    <text evidence="9">The J domain is necessary and sufficient to stimulate DnaK ATPase activity. Zinc center 1 plays an important role in the autonomous, DnaK-independent chaperone activity of DnaJ. Zinc center 2 is essential for interaction with DnaK and for DnaJ activity.</text>
</comment>
<feature type="repeat" description="CXXCXGXG motif" evidence="9">
    <location>
        <begin position="179"/>
        <end position="186"/>
    </location>
</feature>
<feature type="repeat" description="CXXCXGXG motif" evidence="9">
    <location>
        <begin position="193"/>
        <end position="200"/>
    </location>
</feature>
<keyword evidence="1 9" id="KW-0963">Cytoplasm</keyword>
<dbReference type="Pfam" id="PF01556">
    <property type="entry name" value="DnaJ_C"/>
    <property type="match status" value="1"/>
</dbReference>
<evidence type="ECO:0000256" key="3">
    <source>
        <dbReference type="ARBA" id="ARBA00022723"/>
    </source>
</evidence>
<dbReference type="Pfam" id="PF00226">
    <property type="entry name" value="DnaJ"/>
    <property type="match status" value="1"/>
</dbReference>
<keyword evidence="3 9" id="KW-0479">Metal-binding</keyword>
<evidence type="ECO:0000256" key="2">
    <source>
        <dbReference type="ARBA" id="ARBA00022705"/>
    </source>
</evidence>